<dbReference type="RefSeq" id="WP_128411763.1">
    <property type="nucleotide sequence ID" value="NZ_SBHX01000063.1"/>
</dbReference>
<organism evidence="2 3">
    <name type="scientific">Rhizobium leguminosarum</name>
    <dbReference type="NCBI Taxonomy" id="384"/>
    <lineage>
        <taxon>Bacteria</taxon>
        <taxon>Pseudomonadati</taxon>
        <taxon>Pseudomonadota</taxon>
        <taxon>Alphaproteobacteria</taxon>
        <taxon>Hyphomicrobiales</taxon>
        <taxon>Rhizobiaceae</taxon>
        <taxon>Rhizobium/Agrobacterium group</taxon>
        <taxon>Rhizobium</taxon>
    </lineage>
</organism>
<feature type="transmembrane region" description="Helical" evidence="1">
    <location>
        <begin position="20"/>
        <end position="44"/>
    </location>
</feature>
<feature type="transmembrane region" description="Helical" evidence="1">
    <location>
        <begin position="130"/>
        <end position="149"/>
    </location>
</feature>
<dbReference type="EMBL" id="SBHX01000063">
    <property type="protein sequence ID" value="RWX25245.1"/>
    <property type="molecule type" value="Genomic_DNA"/>
</dbReference>
<evidence type="ECO:0000313" key="3">
    <source>
        <dbReference type="Proteomes" id="UP000283817"/>
    </source>
</evidence>
<sequence length="254" mass="27090">MITSTQRDDTAANLDLVGKLSVAVVPLSFVIGLATLAGRCFAIGGPAWSYVGFSDAVAAATKSAPLAFVLLAVATVGFALYATRPSATTGIPDQTNRVLNRFRYARNGLVVIFIVVSGSTWFLLGWKPALVLGFLLLLMAATAQITMWASPGSRLPKFIVGLSLGLVCAASVAAISYVYTRTDLLGLPERVQTHTICWDASDPTKCEYGLIVARFSDTTVFRGNDGGFNYIPNSEIKRVRGVTRDQLATSDRSS</sequence>
<keyword evidence="1" id="KW-0812">Transmembrane</keyword>
<reference evidence="2 3" key="1">
    <citation type="submission" date="2019-01" db="EMBL/GenBank/DDBJ databases">
        <title>RHIZO-ID as a novel technology for direct rhizobia identification.</title>
        <authorList>
            <person name="De Meyer S.E."/>
        </authorList>
    </citation>
    <scope>NUCLEOTIDE SEQUENCE [LARGE SCALE GENOMIC DNA]</scope>
    <source>
        <strain evidence="2 3">WSM448</strain>
    </source>
</reference>
<feature type="transmembrane region" description="Helical" evidence="1">
    <location>
        <begin position="158"/>
        <end position="179"/>
    </location>
</feature>
<gene>
    <name evidence="2" type="ORF">EHI47_26485</name>
</gene>
<proteinExistence type="predicted"/>
<accession>A0A444HQZ6</accession>
<keyword evidence="1" id="KW-0472">Membrane</keyword>
<protein>
    <submittedName>
        <fullName evidence="2">Uncharacterized protein</fullName>
    </submittedName>
</protein>
<comment type="caution">
    <text evidence="2">The sequence shown here is derived from an EMBL/GenBank/DDBJ whole genome shotgun (WGS) entry which is preliminary data.</text>
</comment>
<name>A0A444HQZ6_RHILE</name>
<feature type="transmembrane region" description="Helical" evidence="1">
    <location>
        <begin position="104"/>
        <end position="124"/>
    </location>
</feature>
<feature type="transmembrane region" description="Helical" evidence="1">
    <location>
        <begin position="64"/>
        <end position="83"/>
    </location>
</feature>
<evidence type="ECO:0000256" key="1">
    <source>
        <dbReference type="SAM" id="Phobius"/>
    </source>
</evidence>
<dbReference type="AlphaFoldDB" id="A0A444HQZ6"/>
<keyword evidence="1" id="KW-1133">Transmembrane helix</keyword>
<evidence type="ECO:0000313" key="2">
    <source>
        <dbReference type="EMBL" id="RWX25245.1"/>
    </source>
</evidence>
<dbReference type="Proteomes" id="UP000283817">
    <property type="component" value="Unassembled WGS sequence"/>
</dbReference>